<keyword evidence="3" id="KW-1185">Reference proteome</keyword>
<evidence type="ECO:0000313" key="2">
    <source>
        <dbReference type="EMBL" id="KAK7241685.1"/>
    </source>
</evidence>
<protein>
    <submittedName>
        <fullName evidence="2">Uncharacterized protein</fullName>
    </submittedName>
</protein>
<proteinExistence type="predicted"/>
<feature type="chain" id="PRO_5047167610" evidence="1">
    <location>
        <begin position="21"/>
        <end position="165"/>
    </location>
</feature>
<feature type="signal peptide" evidence="1">
    <location>
        <begin position="1"/>
        <end position="20"/>
    </location>
</feature>
<dbReference type="EMBL" id="JBBJCI010000164">
    <property type="protein sequence ID" value="KAK7241685.1"/>
    <property type="molecule type" value="Genomic_DNA"/>
</dbReference>
<evidence type="ECO:0000313" key="3">
    <source>
        <dbReference type="Proteomes" id="UP001363151"/>
    </source>
</evidence>
<organism evidence="2 3">
    <name type="scientific">Aureococcus anophagefferens</name>
    <name type="common">Harmful bloom alga</name>
    <dbReference type="NCBI Taxonomy" id="44056"/>
    <lineage>
        <taxon>Eukaryota</taxon>
        <taxon>Sar</taxon>
        <taxon>Stramenopiles</taxon>
        <taxon>Ochrophyta</taxon>
        <taxon>Pelagophyceae</taxon>
        <taxon>Pelagomonadales</taxon>
        <taxon>Pelagomonadaceae</taxon>
        <taxon>Aureococcus</taxon>
    </lineage>
</organism>
<keyword evidence="1" id="KW-0732">Signal</keyword>
<gene>
    <name evidence="2" type="ORF">SO694_00070188</name>
</gene>
<name>A0ABR1FZI8_AURAN</name>
<reference evidence="2 3" key="1">
    <citation type="submission" date="2024-03" db="EMBL/GenBank/DDBJ databases">
        <title>Aureococcus anophagefferens CCMP1851 and Kratosvirus quantuckense: Draft genome of a second virus-susceptible host strain in the model system.</title>
        <authorList>
            <person name="Chase E."/>
            <person name="Truchon A.R."/>
            <person name="Schepens W."/>
            <person name="Wilhelm S.W."/>
        </authorList>
    </citation>
    <scope>NUCLEOTIDE SEQUENCE [LARGE SCALE GENOMIC DNA]</scope>
    <source>
        <strain evidence="2 3">CCMP1851</strain>
    </source>
</reference>
<comment type="caution">
    <text evidence="2">The sequence shown here is derived from an EMBL/GenBank/DDBJ whole genome shotgun (WGS) entry which is preliminary data.</text>
</comment>
<dbReference type="Proteomes" id="UP001363151">
    <property type="component" value="Unassembled WGS sequence"/>
</dbReference>
<evidence type="ECO:0000256" key="1">
    <source>
        <dbReference type="SAM" id="SignalP"/>
    </source>
</evidence>
<accession>A0ABR1FZI8</accession>
<sequence>MMRVLLVASAALALREVSWPSLNFGRPQSPTQRCVACVNTGDIDGAFEWLEEARRSDDGALRDAWGAVLGALAEFRSPALLRCCETMFHDGLGYGDLDETVRRLAGLVPPAVAGDGAGAAGPAADWRAVGWDAQTIADAFPAALVCRVARQSAVSFCREVAPGRR</sequence>